<keyword evidence="5" id="KW-0114">cAMP</keyword>
<keyword evidence="5" id="KW-0547">Nucleotide-binding</keyword>
<dbReference type="GO" id="GO:0000166">
    <property type="term" value="F:nucleotide binding"/>
    <property type="evidence" value="ECO:0007669"/>
    <property type="project" value="UniProtKB-UniRule"/>
</dbReference>
<feature type="binding site" evidence="5">
    <location>
        <position position="93"/>
    </location>
    <ligand>
        <name>Fe cation</name>
        <dbReference type="ChEBI" id="CHEBI:24875"/>
        <label>2</label>
    </ligand>
</feature>
<dbReference type="InterPro" id="IPR026575">
    <property type="entry name" value="GpdQ/CpdA-like"/>
</dbReference>
<feature type="binding site" evidence="5">
    <location>
        <begin position="93"/>
        <end position="94"/>
    </location>
    <ligand>
        <name>AMP</name>
        <dbReference type="ChEBI" id="CHEBI:456215"/>
    </ligand>
</feature>
<comment type="catalytic activity">
    <reaction evidence="5">
        <text>3',5'-cyclic AMP + H2O = AMP + H(+)</text>
        <dbReference type="Rhea" id="RHEA:25277"/>
        <dbReference type="ChEBI" id="CHEBI:15377"/>
        <dbReference type="ChEBI" id="CHEBI:15378"/>
        <dbReference type="ChEBI" id="CHEBI:58165"/>
        <dbReference type="ChEBI" id="CHEBI:456215"/>
        <dbReference type="EC" id="3.1.4.53"/>
    </reaction>
</comment>
<comment type="function">
    <text evidence="5">Hydrolyzes cAMP to 5'-AMP. Plays an important regulatory role in modulating the intracellular concentration of cAMP, thereby influencing cAMP-dependent processes.</text>
</comment>
<evidence type="ECO:0000256" key="2">
    <source>
        <dbReference type="ARBA" id="ARBA00022801"/>
    </source>
</evidence>
<dbReference type="InterPro" id="IPR004843">
    <property type="entry name" value="Calcineurin-like_PHP"/>
</dbReference>
<sequence length="274" mass="30553">MLSETLLNNEDSPIRLLQITDTHLFAPEDGALLGVPTLKSFRAVVDQVQQRTPDFDAILATGDISQDHTVQSYQHFVDGIEPLEKPCYWLPGNHDYKPSMSNVLPSSQIQACEHVLIGLHWQIIILDSQVVGVPHGLLSSKQLILLDNALTQHPDRHSLVLLHHHPLPAGSAWLDQHQLKDNQDFWDVLNQHSNVNGIVCGHIHQELDRKVNGVRLLATPSTCVQFLPDSDDFALDSQAPGWRTFELFPNGVIETQVHRLNNSDFSADSDAGGY</sequence>
<dbReference type="EC" id="3.1.4.53" evidence="5"/>
<evidence type="ECO:0000256" key="4">
    <source>
        <dbReference type="ARBA" id="ARBA00025742"/>
    </source>
</evidence>
<keyword evidence="2 5" id="KW-0378">Hydrolase</keyword>
<accession>A0A090IQ82</accession>
<feature type="domain" description="Calcineurin-like phosphoesterase" evidence="6">
    <location>
        <begin position="14"/>
        <end position="205"/>
    </location>
</feature>
<organism evidence="7 8">
    <name type="scientific">Aliivibrio wodanis</name>
    <dbReference type="NCBI Taxonomy" id="80852"/>
    <lineage>
        <taxon>Bacteria</taxon>
        <taxon>Pseudomonadati</taxon>
        <taxon>Pseudomonadota</taxon>
        <taxon>Gammaproteobacteria</taxon>
        <taxon>Vibrionales</taxon>
        <taxon>Vibrionaceae</taxon>
        <taxon>Aliivibrio</taxon>
    </lineage>
</organism>
<feature type="binding site" evidence="5">
    <location>
        <position position="21"/>
    </location>
    <ligand>
        <name>Fe cation</name>
        <dbReference type="ChEBI" id="CHEBI:24875"/>
        <label>1</label>
    </ligand>
</feature>
<dbReference type="STRING" id="80852.AWOD_I_0370"/>
<feature type="binding site" evidence="5">
    <location>
        <position position="163"/>
    </location>
    <ligand>
        <name>Fe cation</name>
        <dbReference type="ChEBI" id="CHEBI:24875"/>
        <label>2</label>
    </ligand>
</feature>
<dbReference type="PANTHER" id="PTHR42988">
    <property type="entry name" value="PHOSPHOHYDROLASE"/>
    <property type="match status" value="1"/>
</dbReference>
<feature type="binding site" evidence="5">
    <location>
        <position position="23"/>
    </location>
    <ligand>
        <name>AMP</name>
        <dbReference type="ChEBI" id="CHEBI:456215"/>
    </ligand>
</feature>
<dbReference type="NCBIfam" id="NF008359">
    <property type="entry name" value="PRK11148.1"/>
    <property type="match status" value="1"/>
</dbReference>
<keyword evidence="8" id="KW-1185">Reference proteome</keyword>
<dbReference type="KEGG" id="awd:AWOD_I_0370"/>
<feature type="binding site" evidence="5">
    <location>
        <position position="202"/>
    </location>
    <ligand>
        <name>Fe cation</name>
        <dbReference type="ChEBI" id="CHEBI:24875"/>
        <label>2</label>
    </ligand>
</feature>
<feature type="binding site" evidence="5">
    <location>
        <position position="23"/>
    </location>
    <ligand>
        <name>Fe cation</name>
        <dbReference type="ChEBI" id="CHEBI:24875"/>
        <label>1</label>
    </ligand>
</feature>
<dbReference type="InterPro" id="IPR046379">
    <property type="entry name" value="cAMP_phosphodiest_CpdA"/>
</dbReference>
<proteinExistence type="inferred from homology"/>
<keyword evidence="1 5" id="KW-0479">Metal-binding</keyword>
<dbReference type="Proteomes" id="UP000032427">
    <property type="component" value="Chromosome 1"/>
</dbReference>
<dbReference type="GeneID" id="28539903"/>
<dbReference type="GO" id="GO:0004115">
    <property type="term" value="F:3',5'-cyclic-AMP phosphodiesterase activity"/>
    <property type="evidence" value="ECO:0007669"/>
    <property type="project" value="UniProtKB-UniRule"/>
</dbReference>
<feature type="binding site" evidence="5">
    <location>
        <position position="63"/>
    </location>
    <ligand>
        <name>AMP</name>
        <dbReference type="ChEBI" id="CHEBI:456215"/>
    </ligand>
</feature>
<dbReference type="InterPro" id="IPR050884">
    <property type="entry name" value="CNP_phosphodiesterase-III"/>
</dbReference>
<dbReference type="HAMAP" id="MF_00905">
    <property type="entry name" value="cAMP_phosphodiest_CpdA"/>
    <property type="match status" value="1"/>
</dbReference>
<dbReference type="CDD" id="cd07402">
    <property type="entry name" value="MPP_GpdQ"/>
    <property type="match status" value="1"/>
</dbReference>
<dbReference type="OrthoDB" id="9784378at2"/>
<dbReference type="SUPFAM" id="SSF56300">
    <property type="entry name" value="Metallo-dependent phosphatases"/>
    <property type="match status" value="1"/>
</dbReference>
<feature type="binding site" evidence="5">
    <location>
        <position position="204"/>
    </location>
    <ligand>
        <name>Fe cation</name>
        <dbReference type="ChEBI" id="CHEBI:24875"/>
        <label>1</label>
    </ligand>
</feature>
<dbReference type="HOGENOM" id="CLU_070320_0_0_6"/>
<evidence type="ECO:0000313" key="8">
    <source>
        <dbReference type="Proteomes" id="UP000032427"/>
    </source>
</evidence>
<protein>
    <recommendedName>
        <fullName evidence="5">3',5'-cyclic adenosine monophosphate phosphodiesterase CpdA</fullName>
        <shortName evidence="5">3',5'-cyclic AMP phosphodiesterase</shortName>
        <shortName evidence="5">cAMP phosphodiesterase</shortName>
        <ecNumber evidence="5">3.1.4.53</ecNumber>
    </recommendedName>
</protein>
<dbReference type="EMBL" id="LN554846">
    <property type="protein sequence ID" value="CED70465.1"/>
    <property type="molecule type" value="Genomic_DNA"/>
</dbReference>
<gene>
    <name evidence="5" type="primary">cpdA</name>
    <name evidence="7" type="ORF">AWOD_I_0370</name>
</gene>
<dbReference type="PANTHER" id="PTHR42988:SF2">
    <property type="entry name" value="CYCLIC NUCLEOTIDE PHOSPHODIESTERASE CBUA0032-RELATED"/>
    <property type="match status" value="1"/>
</dbReference>
<evidence type="ECO:0000256" key="5">
    <source>
        <dbReference type="HAMAP-Rule" id="MF_00905"/>
    </source>
</evidence>
<keyword evidence="3 5" id="KW-0408">Iron</keyword>
<evidence type="ECO:0000256" key="3">
    <source>
        <dbReference type="ARBA" id="ARBA00023004"/>
    </source>
</evidence>
<reference evidence="8" key="1">
    <citation type="submission" date="2014-09" db="EMBL/GenBank/DDBJ databases">
        <authorList>
            <person name="Hjerde E."/>
        </authorList>
    </citation>
    <scope>NUCLEOTIDE SEQUENCE [LARGE SCALE GENOMIC DNA]</scope>
    <source>
        <strain evidence="8">06/09/139</strain>
    </source>
</reference>
<evidence type="ECO:0000313" key="7">
    <source>
        <dbReference type="EMBL" id="CED70465.1"/>
    </source>
</evidence>
<feature type="binding site" evidence="5">
    <location>
        <position position="63"/>
    </location>
    <ligand>
        <name>Fe cation</name>
        <dbReference type="ChEBI" id="CHEBI:24875"/>
        <label>1</label>
    </ligand>
</feature>
<comment type="similarity">
    <text evidence="4 5">Belongs to the cyclic nucleotide phosphodiesterase class-III family.</text>
</comment>
<evidence type="ECO:0000259" key="6">
    <source>
        <dbReference type="Pfam" id="PF00149"/>
    </source>
</evidence>
<dbReference type="Pfam" id="PF00149">
    <property type="entry name" value="Metallophos"/>
    <property type="match status" value="1"/>
</dbReference>
<dbReference type="AlphaFoldDB" id="A0A090IQ82"/>
<dbReference type="InterPro" id="IPR029052">
    <property type="entry name" value="Metallo-depent_PP-like"/>
</dbReference>
<dbReference type="PATRIC" id="fig|80852.17.peg.377"/>
<name>A0A090IQ82_9GAMM</name>
<dbReference type="Gene3D" id="3.60.21.10">
    <property type="match status" value="1"/>
</dbReference>
<feature type="binding site" evidence="5">
    <location>
        <position position="63"/>
    </location>
    <ligand>
        <name>Fe cation</name>
        <dbReference type="ChEBI" id="CHEBI:24875"/>
        <label>2</label>
    </ligand>
</feature>
<comment type="cofactor">
    <cofactor evidence="5">
        <name>Fe(2+)</name>
        <dbReference type="ChEBI" id="CHEBI:29033"/>
    </cofactor>
    <text evidence="5">Binds 2 Fe(2+) ions per subunit.</text>
</comment>
<evidence type="ECO:0000256" key="1">
    <source>
        <dbReference type="ARBA" id="ARBA00022723"/>
    </source>
</evidence>
<dbReference type="GO" id="GO:0046872">
    <property type="term" value="F:metal ion binding"/>
    <property type="evidence" value="ECO:0007669"/>
    <property type="project" value="UniProtKB-UniRule"/>
</dbReference>
<feature type="binding site" evidence="5">
    <location>
        <position position="204"/>
    </location>
    <ligand>
        <name>AMP</name>
        <dbReference type="ChEBI" id="CHEBI:456215"/>
    </ligand>
</feature>